<comment type="caution">
    <text evidence="1">The sequence shown here is derived from an EMBL/GenBank/DDBJ whole genome shotgun (WGS) entry which is preliminary data.</text>
</comment>
<name>A0A8J6BJM5_ZIZPA</name>
<keyword evidence="2" id="KW-1185">Reference proteome</keyword>
<gene>
    <name evidence="1" type="ORF">GUJ93_ZPchr0010g9845</name>
</gene>
<evidence type="ECO:0000313" key="1">
    <source>
        <dbReference type="EMBL" id="KAG8088454.1"/>
    </source>
</evidence>
<accession>A0A8J6BJM5</accession>
<sequence>MTASNPRLERHCYLLPVRTPRQLPPLRSARVRLLPLHNCRSLSHSLHFTDLASVGAARVLGHLRSLPRFAYHFLEPTLSPSASPAVAAPPHTTGVLCVHSTLCVGRSMPLPFTMRSAAW</sequence>
<evidence type="ECO:0000313" key="2">
    <source>
        <dbReference type="Proteomes" id="UP000729402"/>
    </source>
</evidence>
<reference evidence="1" key="1">
    <citation type="journal article" date="2021" name="bioRxiv">
        <title>Whole Genome Assembly and Annotation of Northern Wild Rice, Zizania palustris L., Supports a Whole Genome Duplication in the Zizania Genus.</title>
        <authorList>
            <person name="Haas M."/>
            <person name="Kono T."/>
            <person name="Macchietto M."/>
            <person name="Millas R."/>
            <person name="McGilp L."/>
            <person name="Shao M."/>
            <person name="Duquette J."/>
            <person name="Hirsch C.N."/>
            <person name="Kimball J."/>
        </authorList>
    </citation>
    <scope>NUCLEOTIDE SEQUENCE</scope>
    <source>
        <tissue evidence="1">Fresh leaf tissue</tissue>
    </source>
</reference>
<reference evidence="1" key="2">
    <citation type="submission" date="2021-02" db="EMBL/GenBank/DDBJ databases">
        <authorList>
            <person name="Kimball J.A."/>
            <person name="Haas M.W."/>
            <person name="Macchietto M."/>
            <person name="Kono T."/>
            <person name="Duquette J."/>
            <person name="Shao M."/>
        </authorList>
    </citation>
    <scope>NUCLEOTIDE SEQUENCE</scope>
    <source>
        <tissue evidence="1">Fresh leaf tissue</tissue>
    </source>
</reference>
<dbReference type="EMBL" id="JAAALK010000082">
    <property type="protein sequence ID" value="KAG8088454.1"/>
    <property type="molecule type" value="Genomic_DNA"/>
</dbReference>
<organism evidence="1 2">
    <name type="scientific">Zizania palustris</name>
    <name type="common">Northern wild rice</name>
    <dbReference type="NCBI Taxonomy" id="103762"/>
    <lineage>
        <taxon>Eukaryota</taxon>
        <taxon>Viridiplantae</taxon>
        <taxon>Streptophyta</taxon>
        <taxon>Embryophyta</taxon>
        <taxon>Tracheophyta</taxon>
        <taxon>Spermatophyta</taxon>
        <taxon>Magnoliopsida</taxon>
        <taxon>Liliopsida</taxon>
        <taxon>Poales</taxon>
        <taxon>Poaceae</taxon>
        <taxon>BOP clade</taxon>
        <taxon>Oryzoideae</taxon>
        <taxon>Oryzeae</taxon>
        <taxon>Zizaniinae</taxon>
        <taxon>Zizania</taxon>
    </lineage>
</organism>
<dbReference type="Proteomes" id="UP000729402">
    <property type="component" value="Unassembled WGS sequence"/>
</dbReference>
<protein>
    <submittedName>
        <fullName evidence="1">Uncharacterized protein</fullName>
    </submittedName>
</protein>
<proteinExistence type="predicted"/>
<dbReference type="AlphaFoldDB" id="A0A8J6BJM5"/>